<dbReference type="NCBIfam" id="TIGR01838">
    <property type="entry name" value="PHA_synth_I"/>
    <property type="match status" value="1"/>
</dbReference>
<comment type="caution">
    <text evidence="6">The sequence shown here is derived from an EMBL/GenBank/DDBJ whole genome shotgun (WGS) entry which is preliminary data.</text>
</comment>
<reference evidence="6 7" key="1">
    <citation type="journal article" date="2014" name="Antonie Van Leeuwenhoek">
        <title>Hyphomonas beringensis sp. nov. and Hyphomonas chukchiensis sp. nov., isolated from surface seawater of the Bering Sea and Chukchi Sea.</title>
        <authorList>
            <person name="Li C."/>
            <person name="Lai Q."/>
            <person name="Li G."/>
            <person name="Dong C."/>
            <person name="Wang J."/>
            <person name="Liao Y."/>
            <person name="Shao Z."/>
        </authorList>
    </citation>
    <scope>NUCLEOTIDE SEQUENCE [LARGE SCALE GENOMIC DNA]</scope>
    <source>
        <strain evidence="6 7">22II1-22F38</strain>
    </source>
</reference>
<dbReference type="PANTHER" id="PTHR36837:SF5">
    <property type="entry name" value="POLY-3-HYDROXYBUTYRATE SYNTHASE"/>
    <property type="match status" value="1"/>
</dbReference>
<keyword evidence="3" id="KW-0808">Transferase</keyword>
<evidence type="ECO:0000256" key="1">
    <source>
        <dbReference type="ARBA" id="ARBA00004496"/>
    </source>
</evidence>
<evidence type="ECO:0000256" key="2">
    <source>
        <dbReference type="ARBA" id="ARBA00022490"/>
    </source>
</evidence>
<dbReference type="RefSeq" id="WP_035553907.1">
    <property type="nucleotide sequence ID" value="NZ_AWFH01000045.1"/>
</dbReference>
<evidence type="ECO:0000313" key="7">
    <source>
        <dbReference type="Proteomes" id="UP000024547"/>
    </source>
</evidence>
<dbReference type="Proteomes" id="UP000024547">
    <property type="component" value="Unassembled WGS sequence"/>
</dbReference>
<dbReference type="PATRIC" id="fig|1280948.3.peg.2793"/>
<accession>A0A059DZD9</accession>
<dbReference type="OrthoDB" id="7208816at2"/>
<dbReference type="InterPro" id="IPR051321">
    <property type="entry name" value="PHA/PHB_synthase"/>
</dbReference>
<dbReference type="InterPro" id="IPR029058">
    <property type="entry name" value="AB_hydrolase_fold"/>
</dbReference>
<keyword evidence="7" id="KW-1185">Reference proteome</keyword>
<organism evidence="6 7">
    <name type="scientific">Hyphomonas atlantica</name>
    <dbReference type="NCBI Taxonomy" id="1280948"/>
    <lineage>
        <taxon>Bacteria</taxon>
        <taxon>Pseudomonadati</taxon>
        <taxon>Pseudomonadota</taxon>
        <taxon>Alphaproteobacteria</taxon>
        <taxon>Hyphomonadales</taxon>
        <taxon>Hyphomonadaceae</taxon>
        <taxon>Hyphomonas</taxon>
    </lineage>
</organism>
<dbReference type="InterPro" id="IPR010963">
    <property type="entry name" value="PHA_synth_I"/>
</dbReference>
<evidence type="ECO:0000313" key="6">
    <source>
        <dbReference type="EMBL" id="KCZ59286.1"/>
    </source>
</evidence>
<protein>
    <recommendedName>
        <fullName evidence="5">Poly-beta-hydroxybutyrate polymerase N-terminal domain-containing protein</fullName>
    </recommendedName>
</protein>
<name>A0A059DZD9_9PROT</name>
<sequence>MVDRKDNKDSQPLLTEILSQQDPAQMQTLLTTLALANTESHALLLDVLSGSGPLGTVSNGDPMGVGEAFRAVGQGFARNPAALMTANMQLMQGWMELWQEMALEGMTGSSKPARDKRFSDPEWERNPGFKFIRKAYDLNAKWLMGLADHVKDEIPDNIHLRAKFFSQQLADSLAPTNHLGSNPQALRRFIESGGDSILAGIRMAREDVKKGNGKLYITQTDETPFKLGDNIATAPGEVVFRNDLIELIQYKPTGEQTYARPLLIFPPWINKFYILDLREENSMIRWLLDKGLSVFVVSWRSADDVTRDYTWNDYVKNGIYAAVEATLQATGQKGLNTVGYCIGGTLLSSALGHMAKTGDDRIKSATFFASQSDFSLAGDLKVFTDDNGRGYIDSIIEEHNGIMPGSMMYETFNWLRPIDLVWRYVIDQYMLGKEPRPFDLLYWNADQTNIPGKVHRKYLKDCYAKNKLARGKFKVLGETVDLKQVEIPIMVQASRDDHICPMESVYRTAKVFGGKTQFILAASGHIAGVVNHPDSGKYCHWTNDSALPDTGAEWLDGAEEHAGSWWPTWWNWLRPKSGRKVVAKQPKDMGLGSAPGTYARVRLEDIKLG</sequence>
<evidence type="ECO:0000256" key="4">
    <source>
        <dbReference type="ARBA" id="ARBA00023315"/>
    </source>
</evidence>
<dbReference type="InterPro" id="IPR010941">
    <property type="entry name" value="PhaC_N"/>
</dbReference>
<gene>
    <name evidence="6" type="ORF">HY36_08390</name>
</gene>
<dbReference type="SUPFAM" id="SSF53474">
    <property type="entry name" value="alpha/beta-Hydrolases"/>
    <property type="match status" value="1"/>
</dbReference>
<evidence type="ECO:0000259" key="5">
    <source>
        <dbReference type="Pfam" id="PF07167"/>
    </source>
</evidence>
<dbReference type="eggNOG" id="COG3243">
    <property type="taxonomic scope" value="Bacteria"/>
</dbReference>
<dbReference type="Pfam" id="PF07167">
    <property type="entry name" value="PhaC_N"/>
    <property type="match status" value="1"/>
</dbReference>
<dbReference type="GO" id="GO:0042619">
    <property type="term" value="P:poly-hydroxybutyrate biosynthetic process"/>
    <property type="evidence" value="ECO:0007669"/>
    <property type="project" value="InterPro"/>
</dbReference>
<dbReference type="GO" id="GO:0005737">
    <property type="term" value="C:cytoplasm"/>
    <property type="evidence" value="ECO:0007669"/>
    <property type="project" value="UniProtKB-SubCell"/>
</dbReference>
<keyword evidence="2" id="KW-0963">Cytoplasm</keyword>
<dbReference type="GO" id="GO:0016746">
    <property type="term" value="F:acyltransferase activity"/>
    <property type="evidence" value="ECO:0007669"/>
    <property type="project" value="UniProtKB-KW"/>
</dbReference>
<dbReference type="Gene3D" id="3.40.50.1820">
    <property type="entry name" value="alpha/beta hydrolase"/>
    <property type="match status" value="1"/>
</dbReference>
<comment type="subcellular location">
    <subcellularLocation>
        <location evidence="1">Cytoplasm</location>
    </subcellularLocation>
</comment>
<keyword evidence="4" id="KW-0012">Acyltransferase</keyword>
<proteinExistence type="predicted"/>
<dbReference type="EMBL" id="AWFH01000045">
    <property type="protein sequence ID" value="KCZ59286.1"/>
    <property type="molecule type" value="Genomic_DNA"/>
</dbReference>
<evidence type="ECO:0000256" key="3">
    <source>
        <dbReference type="ARBA" id="ARBA00022679"/>
    </source>
</evidence>
<dbReference type="PANTHER" id="PTHR36837">
    <property type="entry name" value="POLY(3-HYDROXYALKANOATE) POLYMERASE SUBUNIT PHAC"/>
    <property type="match status" value="1"/>
</dbReference>
<dbReference type="AlphaFoldDB" id="A0A059DZD9"/>
<feature type="domain" description="Poly-beta-hydroxybutyrate polymerase N-terminal" evidence="5">
    <location>
        <begin position="114"/>
        <end position="287"/>
    </location>
</feature>
<dbReference type="STRING" id="1280948.HY36_08390"/>